<dbReference type="InterPro" id="IPR025479">
    <property type="entry name" value="DUF4329"/>
</dbReference>
<accession>A0A1I4G4W9</accession>
<gene>
    <name evidence="3" type="ORF">SAMN04488004_11157</name>
</gene>
<dbReference type="Proteomes" id="UP000199550">
    <property type="component" value="Unassembled WGS sequence"/>
</dbReference>
<keyword evidence="4" id="KW-1185">Reference proteome</keyword>
<evidence type="ECO:0000256" key="1">
    <source>
        <dbReference type="SAM" id="SignalP"/>
    </source>
</evidence>
<reference evidence="3 4" key="1">
    <citation type="submission" date="2016-10" db="EMBL/GenBank/DDBJ databases">
        <authorList>
            <person name="de Groot N.N."/>
        </authorList>
    </citation>
    <scope>NUCLEOTIDE SEQUENCE [LARGE SCALE GENOMIC DNA]</scope>
    <source>
        <strain evidence="3 4">DSM 16199</strain>
    </source>
</reference>
<dbReference type="EMBL" id="FOTF01000011">
    <property type="protein sequence ID" value="SFL24126.1"/>
    <property type="molecule type" value="Genomic_DNA"/>
</dbReference>
<proteinExistence type="predicted"/>
<protein>
    <recommendedName>
        <fullName evidence="2">DUF4329 domain-containing protein</fullName>
    </recommendedName>
</protein>
<organism evidence="3 4">
    <name type="scientific">Loktanella salsilacus</name>
    <dbReference type="NCBI Taxonomy" id="195913"/>
    <lineage>
        <taxon>Bacteria</taxon>
        <taxon>Pseudomonadati</taxon>
        <taxon>Pseudomonadota</taxon>
        <taxon>Alphaproteobacteria</taxon>
        <taxon>Rhodobacterales</taxon>
        <taxon>Roseobacteraceae</taxon>
        <taxon>Loktanella</taxon>
    </lineage>
</organism>
<name>A0A1I4G4W9_9RHOB</name>
<evidence type="ECO:0000313" key="3">
    <source>
        <dbReference type="EMBL" id="SFL24126.1"/>
    </source>
</evidence>
<evidence type="ECO:0000313" key="4">
    <source>
        <dbReference type="Proteomes" id="UP000199550"/>
    </source>
</evidence>
<dbReference type="RefSeq" id="WP_175499295.1">
    <property type="nucleotide sequence ID" value="NZ_CAXIDI010000007.1"/>
</dbReference>
<keyword evidence="1" id="KW-0732">Signal</keyword>
<feature type="chain" id="PRO_5011630258" description="DUF4329 domain-containing protein" evidence="1">
    <location>
        <begin position="19"/>
        <end position="170"/>
    </location>
</feature>
<feature type="signal peptide" evidence="1">
    <location>
        <begin position="1"/>
        <end position="18"/>
    </location>
</feature>
<dbReference type="AlphaFoldDB" id="A0A1I4G4W9"/>
<feature type="domain" description="DUF4329" evidence="2">
    <location>
        <begin position="26"/>
        <end position="138"/>
    </location>
</feature>
<dbReference type="Pfam" id="PF14220">
    <property type="entry name" value="DUF4329"/>
    <property type="match status" value="1"/>
</dbReference>
<evidence type="ECO:0000259" key="2">
    <source>
        <dbReference type="Pfam" id="PF14220"/>
    </source>
</evidence>
<sequence length="170" mass="18778">MLRYVIFLPLLLAAPATAQDAQELALARTVLSDLQTLSFKKKREYCGYLGLTRDGTLISSDPVAGDMASCAARFPDDIAVIASYHTHGTFDEGYFNEMPSTIDVESDSAAYMNGYVATPGGRLWFINGRTRVSRQICGLGCLPVAPQFRKEADGEVAEEYTFEALRRHQR</sequence>